<protein>
    <recommendedName>
        <fullName evidence="15 16">Protein translocase subunit SecA</fullName>
        <ecNumber evidence="15">7.4.2.8</ecNumber>
    </recommendedName>
</protein>
<dbReference type="InterPro" id="IPR001650">
    <property type="entry name" value="Helicase_C-like"/>
</dbReference>
<evidence type="ECO:0000259" key="20">
    <source>
        <dbReference type="PROSITE" id="PS51194"/>
    </source>
</evidence>
<dbReference type="NCBIfam" id="TIGR00963">
    <property type="entry name" value="secA"/>
    <property type="match status" value="1"/>
</dbReference>
<dbReference type="Gene3D" id="1.10.3060.10">
    <property type="entry name" value="Helical scaffold and wing domains of SecA"/>
    <property type="match status" value="1"/>
</dbReference>
<dbReference type="FunFam" id="1.10.3060.10:FF:000003">
    <property type="entry name" value="Protein translocase subunit SecA"/>
    <property type="match status" value="1"/>
</dbReference>
<evidence type="ECO:0000256" key="15">
    <source>
        <dbReference type="HAMAP-Rule" id="MF_01382"/>
    </source>
</evidence>
<evidence type="ECO:0000256" key="13">
    <source>
        <dbReference type="ARBA" id="ARBA00023010"/>
    </source>
</evidence>
<feature type="domain" description="SecA family profile" evidence="21">
    <location>
        <begin position="3"/>
        <end position="616"/>
    </location>
</feature>
<dbReference type="SMART" id="SM00958">
    <property type="entry name" value="SecA_PP_bind"/>
    <property type="match status" value="1"/>
</dbReference>
<evidence type="ECO:0000256" key="4">
    <source>
        <dbReference type="ARBA" id="ARBA00022475"/>
    </source>
</evidence>
<gene>
    <name evidence="15 22" type="primary">secA</name>
    <name evidence="22" type="ORF">VZ068_04730</name>
</gene>
<dbReference type="Gene3D" id="3.40.50.300">
    <property type="entry name" value="P-loop containing nucleotide triphosphate hydrolases"/>
    <property type="match status" value="2"/>
</dbReference>
<comment type="subunit">
    <text evidence="15">Monomer and homodimer. Part of the essential Sec protein translocation apparatus which comprises SecA, SecYEG and auxiliary proteins SecDF-YajC and YidC.</text>
</comment>
<dbReference type="SUPFAM" id="SSF81886">
    <property type="entry name" value="Helical scaffold and wing domains of SecA"/>
    <property type="match status" value="1"/>
</dbReference>
<organism evidence="22">
    <name type="scientific">Xanthomonas sp. 10-10</name>
    <dbReference type="NCBI Taxonomy" id="3115848"/>
    <lineage>
        <taxon>Bacteria</taxon>
        <taxon>Pseudomonadati</taxon>
        <taxon>Pseudomonadota</taxon>
        <taxon>Gammaproteobacteria</taxon>
        <taxon>Lysobacterales</taxon>
        <taxon>Lysobacteraceae</taxon>
        <taxon>Xanthomonas</taxon>
    </lineage>
</organism>
<dbReference type="Gene3D" id="3.90.1440.10">
    <property type="entry name" value="SecA, preprotein cross-linking domain"/>
    <property type="match status" value="1"/>
</dbReference>
<feature type="coiled-coil region" evidence="17">
    <location>
        <begin position="820"/>
        <end position="848"/>
    </location>
</feature>
<dbReference type="PROSITE" id="PS51196">
    <property type="entry name" value="SECA_MOTOR_DEAD"/>
    <property type="match status" value="1"/>
</dbReference>
<dbReference type="InterPro" id="IPR014018">
    <property type="entry name" value="SecA_motor_DEAD"/>
</dbReference>
<dbReference type="InterPro" id="IPR004027">
    <property type="entry name" value="SEC_C_motif"/>
</dbReference>
<dbReference type="InterPro" id="IPR036266">
    <property type="entry name" value="SecA_Wing/Scaffold_sf"/>
</dbReference>
<dbReference type="AlphaFoldDB" id="A0AAU7PAT6"/>
<comment type="catalytic activity">
    <reaction evidence="15">
        <text>ATP + H2O + cellular proteinSide 1 = ADP + phosphate + cellular proteinSide 2.</text>
        <dbReference type="EC" id="7.4.2.8"/>
    </reaction>
</comment>
<evidence type="ECO:0000256" key="16">
    <source>
        <dbReference type="RuleBase" id="RU003874"/>
    </source>
</evidence>
<sequence>MINSLLTRVFGSRNERQLRQLTRLVAQINALEPTIEKLSDAELQAKTPEFKQRLATGQSLDKILPEAFAVCREASRRVLGMRHYDVQLIGGMVLHLGKIAEMRTGEGKTLVATLPVYLNALQGEGVHVVTVNDYLARRDAAQMGKLYNWLGLSVGVVYPGMPHSDKREAYGSDITYGTNNEFGFDYLRDNMALSRADRYQRNLHYAIVDEVDSILIDEARTPLIISGPADESPELYIRVNRIVPQLTKQESEEGEGDYWIDEKGKQVHLSEAGMGHAEELLMQAGILENAEDGLYAAQNLSVVHHLNAALRAHAIYQRDVDYIVRDGEVVIVDEFTGRTLSGRRWSDGLHQAVEAKEGVPVQRENQTLASITFQNLFRMYKKLSGMTGTADTEAYEFQSIYGLEVVVIPTNRPTVRKDHPDQVFLNRKGKFNAVLADIEDCAKRGQPVLVGTTSIETSEMLSEHLRKAGVKHEVLNAKQHEREATIVANAGQPGAVTIATNMAGRGTDIVLGGSLESEYHALGEDATEDARFTIKTDWQRRHDAVKAAGGLHIIGTERHESRRIDNQLRGRAGRQGDPGSSRFYLSLEDNLMRIFASDWVQKAMRMMGMKEDDVIEDRLVSRQIEKAQRKVEAHNFDIRKNLLDFDDVNNDQRKVIYAQRDELLDAESVKDNVDGIRGDVIYDLVARFVPPNSVDEQWDLQGLEATLESELGMPMALREMARTQEELDAEQIAAKVQAAVDAHFAEKEAAVGNDTMRALEKHVMLTVLDQGWKEHLAKMDYLRQGIYLRGYAQKQPKQEYKKEAFELFSEMLENVKREVVNLLARVRIRSEEEVAELEEQERLQAQARLMASQFQHQDAGGYGADEEVEQMQGGNAPVPVSQVTRDEPKVGRNDPCPCGSGKKYKHCHGQLS</sequence>
<name>A0AAU7PAT6_9XANT</name>
<feature type="domain" description="Helicase ATP-binding" evidence="19">
    <location>
        <begin position="89"/>
        <end position="247"/>
    </location>
</feature>
<dbReference type="EMBL" id="CP144460">
    <property type="protein sequence ID" value="XBS38841.1"/>
    <property type="molecule type" value="Genomic_DNA"/>
</dbReference>
<accession>A0AAU7PAT6</accession>
<dbReference type="InterPro" id="IPR011116">
    <property type="entry name" value="SecA_Wing/Scaffold"/>
</dbReference>
<dbReference type="PANTHER" id="PTHR30612:SF0">
    <property type="entry name" value="CHLOROPLAST PROTEIN-TRANSPORTING ATPASE"/>
    <property type="match status" value="1"/>
</dbReference>
<keyword evidence="9" id="KW-0862">Zinc</keyword>
<dbReference type="GO" id="GO:0006605">
    <property type="term" value="P:protein targeting"/>
    <property type="evidence" value="ECO:0007669"/>
    <property type="project" value="UniProtKB-UniRule"/>
</dbReference>
<comment type="cofactor">
    <cofactor evidence="1">
        <name>Zn(2+)</name>
        <dbReference type="ChEBI" id="CHEBI:29105"/>
    </cofactor>
</comment>
<dbReference type="GO" id="GO:0043952">
    <property type="term" value="P:protein transport by the Sec complex"/>
    <property type="evidence" value="ECO:0007669"/>
    <property type="project" value="UniProtKB-ARBA"/>
</dbReference>
<keyword evidence="12 15" id="KW-1278">Translocase</keyword>
<feature type="binding site" evidence="15">
    <location>
        <position position="508"/>
    </location>
    <ligand>
        <name>ATP</name>
        <dbReference type="ChEBI" id="CHEBI:30616"/>
    </ligand>
</feature>
<evidence type="ECO:0000259" key="21">
    <source>
        <dbReference type="PROSITE" id="PS51196"/>
    </source>
</evidence>
<dbReference type="InterPro" id="IPR011130">
    <property type="entry name" value="SecA_preprotein_X-link_dom"/>
</dbReference>
<dbReference type="SMART" id="SM00957">
    <property type="entry name" value="SecA_DEAD"/>
    <property type="match status" value="1"/>
</dbReference>
<evidence type="ECO:0000256" key="5">
    <source>
        <dbReference type="ARBA" id="ARBA00022490"/>
    </source>
</evidence>
<evidence type="ECO:0000259" key="19">
    <source>
        <dbReference type="PROSITE" id="PS51192"/>
    </source>
</evidence>
<evidence type="ECO:0000256" key="18">
    <source>
        <dbReference type="SAM" id="MobiDB-lite"/>
    </source>
</evidence>
<feature type="binding site" evidence="15">
    <location>
        <begin position="105"/>
        <end position="109"/>
    </location>
    <ligand>
        <name>ATP</name>
        <dbReference type="ChEBI" id="CHEBI:30616"/>
    </ligand>
</feature>
<dbReference type="GO" id="GO:0008564">
    <property type="term" value="F:protein-exporting ATPase activity"/>
    <property type="evidence" value="ECO:0007669"/>
    <property type="project" value="UniProtKB-EC"/>
</dbReference>
<dbReference type="EC" id="7.4.2.8" evidence="15"/>
<dbReference type="GO" id="GO:0005829">
    <property type="term" value="C:cytosol"/>
    <property type="evidence" value="ECO:0007669"/>
    <property type="project" value="TreeGrafter"/>
</dbReference>
<dbReference type="CDD" id="cd17928">
    <property type="entry name" value="DEXDc_SecA"/>
    <property type="match status" value="1"/>
</dbReference>
<dbReference type="GO" id="GO:0065002">
    <property type="term" value="P:intracellular protein transmembrane transport"/>
    <property type="evidence" value="ECO:0007669"/>
    <property type="project" value="UniProtKB-UniRule"/>
</dbReference>
<keyword evidence="3 15" id="KW-0813">Transport</keyword>
<dbReference type="GO" id="GO:0017038">
    <property type="term" value="P:protein import"/>
    <property type="evidence" value="ECO:0007669"/>
    <property type="project" value="InterPro"/>
</dbReference>
<dbReference type="CDD" id="cd18803">
    <property type="entry name" value="SF2_C_secA"/>
    <property type="match status" value="1"/>
</dbReference>
<keyword evidence="6" id="KW-0997">Cell inner membrane</keyword>
<evidence type="ECO:0000256" key="2">
    <source>
        <dbReference type="ARBA" id="ARBA00007650"/>
    </source>
</evidence>
<keyword evidence="5 15" id="KW-0963">Cytoplasm</keyword>
<dbReference type="FunFam" id="3.90.1440.10:FF:000001">
    <property type="entry name" value="Preprotein translocase subunit SecA"/>
    <property type="match status" value="1"/>
</dbReference>
<dbReference type="PRINTS" id="PR00906">
    <property type="entry name" value="SECA"/>
</dbReference>
<feature type="binding site" evidence="15">
    <location>
        <position position="87"/>
    </location>
    <ligand>
        <name>ATP</name>
        <dbReference type="ChEBI" id="CHEBI:30616"/>
    </ligand>
</feature>
<evidence type="ECO:0000256" key="11">
    <source>
        <dbReference type="ARBA" id="ARBA00022927"/>
    </source>
</evidence>
<keyword evidence="4 15" id="KW-1003">Cell membrane</keyword>
<dbReference type="Pfam" id="PF21090">
    <property type="entry name" value="P-loop_SecA"/>
    <property type="match status" value="1"/>
</dbReference>
<dbReference type="Pfam" id="PF07517">
    <property type="entry name" value="SecA_DEAD"/>
    <property type="match status" value="1"/>
</dbReference>
<dbReference type="RefSeq" id="WP_259154529.1">
    <property type="nucleotide sequence ID" value="NZ_CP144460.1"/>
</dbReference>
<dbReference type="InterPro" id="IPR036670">
    <property type="entry name" value="SecA_X-link_sf"/>
</dbReference>
<evidence type="ECO:0000256" key="3">
    <source>
        <dbReference type="ARBA" id="ARBA00022448"/>
    </source>
</evidence>
<proteinExistence type="inferred from homology"/>
<keyword evidence="13 15" id="KW-0811">Translocation</keyword>
<dbReference type="InterPro" id="IPR014001">
    <property type="entry name" value="Helicase_ATP-bd"/>
</dbReference>
<dbReference type="Pfam" id="PF02810">
    <property type="entry name" value="SEC-C"/>
    <property type="match status" value="1"/>
</dbReference>
<dbReference type="GO" id="GO:0046872">
    <property type="term" value="F:metal ion binding"/>
    <property type="evidence" value="ECO:0007669"/>
    <property type="project" value="UniProtKB-KW"/>
</dbReference>
<keyword evidence="14 15" id="KW-0472">Membrane</keyword>
<dbReference type="Pfam" id="PF01043">
    <property type="entry name" value="SecA_PP_bind"/>
    <property type="match status" value="1"/>
</dbReference>
<evidence type="ECO:0000313" key="22">
    <source>
        <dbReference type="EMBL" id="XBS38841.1"/>
    </source>
</evidence>
<evidence type="ECO:0000256" key="1">
    <source>
        <dbReference type="ARBA" id="ARBA00001947"/>
    </source>
</evidence>
<comment type="subcellular location">
    <subcellularLocation>
        <location evidence="15">Cell membrane</location>
        <topology evidence="15">Peripheral membrane protein</topology>
        <orientation evidence="15">Cytoplasmic side</orientation>
    </subcellularLocation>
    <subcellularLocation>
        <location evidence="15">Cytoplasm</location>
    </subcellularLocation>
    <text evidence="15">Distribution is 50-50.</text>
</comment>
<evidence type="ECO:0000256" key="6">
    <source>
        <dbReference type="ARBA" id="ARBA00022519"/>
    </source>
</evidence>
<evidence type="ECO:0000256" key="14">
    <source>
        <dbReference type="ARBA" id="ARBA00023136"/>
    </source>
</evidence>
<dbReference type="PROSITE" id="PS01312">
    <property type="entry name" value="SECA"/>
    <property type="match status" value="1"/>
</dbReference>
<dbReference type="SUPFAM" id="SSF81767">
    <property type="entry name" value="Pre-protein crosslinking domain of SecA"/>
    <property type="match status" value="1"/>
</dbReference>
<feature type="compositionally biased region" description="Basic residues" evidence="18">
    <location>
        <begin position="902"/>
        <end position="912"/>
    </location>
</feature>
<evidence type="ECO:0000256" key="12">
    <source>
        <dbReference type="ARBA" id="ARBA00022967"/>
    </source>
</evidence>
<comment type="similarity">
    <text evidence="2 15 16">Belongs to the SecA family.</text>
</comment>
<dbReference type="HAMAP" id="MF_01382">
    <property type="entry name" value="SecA"/>
    <property type="match status" value="1"/>
</dbReference>
<dbReference type="FunFam" id="3.40.50.300:FF:000113">
    <property type="entry name" value="Preprotein translocase subunit SecA"/>
    <property type="match status" value="1"/>
</dbReference>
<dbReference type="GO" id="GO:0005886">
    <property type="term" value="C:plasma membrane"/>
    <property type="evidence" value="ECO:0007669"/>
    <property type="project" value="UniProtKB-SubCell"/>
</dbReference>
<dbReference type="NCBIfam" id="NF009538">
    <property type="entry name" value="PRK12904.1"/>
    <property type="match status" value="1"/>
</dbReference>
<dbReference type="PROSITE" id="PS51194">
    <property type="entry name" value="HELICASE_CTER"/>
    <property type="match status" value="1"/>
</dbReference>
<keyword evidence="10 15" id="KW-0067">ATP-binding</keyword>
<keyword evidence="11 15" id="KW-0653">Protein transport</keyword>
<dbReference type="SUPFAM" id="SSF52540">
    <property type="entry name" value="P-loop containing nucleoside triphosphate hydrolases"/>
    <property type="match status" value="2"/>
</dbReference>
<dbReference type="InterPro" id="IPR011115">
    <property type="entry name" value="SecA_DEAD"/>
</dbReference>
<dbReference type="PANTHER" id="PTHR30612">
    <property type="entry name" value="SECA INNER MEMBRANE COMPONENT OF SEC PROTEIN SECRETION SYSTEM"/>
    <property type="match status" value="1"/>
</dbReference>
<dbReference type="InterPro" id="IPR044722">
    <property type="entry name" value="SecA_SF2_C"/>
</dbReference>
<evidence type="ECO:0000256" key="8">
    <source>
        <dbReference type="ARBA" id="ARBA00022741"/>
    </source>
</evidence>
<evidence type="ECO:0000256" key="7">
    <source>
        <dbReference type="ARBA" id="ARBA00022723"/>
    </source>
</evidence>
<reference evidence="22" key="1">
    <citation type="submission" date="2024-02" db="EMBL/GenBank/DDBJ databases">
        <title>Complete genome sequence of Xanthomonas sp. 10-10.</title>
        <authorList>
            <person name="Biessy A."/>
            <person name="Ciotola M."/>
            <person name="Cadieux M."/>
            <person name="Soufiane B."/>
            <person name="Laforest M."/>
            <person name="Filion M."/>
        </authorList>
    </citation>
    <scope>NUCLEOTIDE SEQUENCE</scope>
    <source>
        <strain evidence="22">10-10</strain>
    </source>
</reference>
<evidence type="ECO:0000256" key="9">
    <source>
        <dbReference type="ARBA" id="ARBA00022833"/>
    </source>
</evidence>
<dbReference type="Pfam" id="PF07516">
    <property type="entry name" value="SecA_SW"/>
    <property type="match status" value="1"/>
</dbReference>
<dbReference type="FunFam" id="3.40.50.300:FF:000334">
    <property type="entry name" value="Protein translocase subunit SecA"/>
    <property type="match status" value="1"/>
</dbReference>
<keyword evidence="17" id="KW-0175">Coiled coil</keyword>
<feature type="region of interest" description="Disordered" evidence="18">
    <location>
        <begin position="856"/>
        <end position="912"/>
    </location>
</feature>
<dbReference type="PROSITE" id="PS51192">
    <property type="entry name" value="HELICASE_ATP_BIND_1"/>
    <property type="match status" value="1"/>
</dbReference>
<evidence type="ECO:0000256" key="10">
    <source>
        <dbReference type="ARBA" id="ARBA00022840"/>
    </source>
</evidence>
<keyword evidence="8 15" id="KW-0547">Nucleotide-binding</keyword>
<keyword evidence="7" id="KW-0479">Metal-binding</keyword>
<dbReference type="GO" id="GO:0005524">
    <property type="term" value="F:ATP binding"/>
    <property type="evidence" value="ECO:0007669"/>
    <property type="project" value="UniProtKB-UniRule"/>
</dbReference>
<dbReference type="InterPro" id="IPR020937">
    <property type="entry name" value="SecA_CS"/>
</dbReference>
<comment type="function">
    <text evidence="15">Part of the Sec protein translocase complex. Interacts with the SecYEG preprotein conducting channel. Has a central role in coupling the hydrolysis of ATP to the transfer of proteins into and across the cell membrane, serving both as a receptor for the preprotein-SecB complex and as an ATP-driven molecular motor driving the stepwise translocation of polypeptide chains across the membrane.</text>
</comment>
<evidence type="ECO:0000256" key="17">
    <source>
        <dbReference type="SAM" id="Coils"/>
    </source>
</evidence>
<feature type="domain" description="Helicase C-terminal" evidence="20">
    <location>
        <begin position="433"/>
        <end position="632"/>
    </location>
</feature>
<dbReference type="InterPro" id="IPR000185">
    <property type="entry name" value="SecA"/>
</dbReference>
<dbReference type="GO" id="GO:0031522">
    <property type="term" value="C:cell envelope Sec protein transport complex"/>
    <property type="evidence" value="ECO:0007669"/>
    <property type="project" value="TreeGrafter"/>
</dbReference>
<dbReference type="InterPro" id="IPR027417">
    <property type="entry name" value="P-loop_NTPase"/>
</dbReference>